<feature type="non-terminal residue" evidence="1">
    <location>
        <position position="1"/>
    </location>
</feature>
<proteinExistence type="predicted"/>
<dbReference type="EMBL" id="BARU01030033">
    <property type="protein sequence ID" value="GAH73802.1"/>
    <property type="molecule type" value="Genomic_DNA"/>
</dbReference>
<name>X1HWF8_9ZZZZ</name>
<gene>
    <name evidence="1" type="ORF">S03H2_47710</name>
</gene>
<reference evidence="1" key="1">
    <citation type="journal article" date="2014" name="Front. Microbiol.">
        <title>High frequency of phylogenetically diverse reductive dehalogenase-homologous genes in deep subseafloor sedimentary metagenomes.</title>
        <authorList>
            <person name="Kawai M."/>
            <person name="Futagami T."/>
            <person name="Toyoda A."/>
            <person name="Takaki Y."/>
            <person name="Nishi S."/>
            <person name="Hori S."/>
            <person name="Arai W."/>
            <person name="Tsubouchi T."/>
            <person name="Morono Y."/>
            <person name="Uchiyama I."/>
            <person name="Ito T."/>
            <person name="Fujiyama A."/>
            <person name="Inagaki F."/>
            <person name="Takami H."/>
        </authorList>
    </citation>
    <scope>NUCLEOTIDE SEQUENCE</scope>
    <source>
        <strain evidence="1">Expedition CK06-06</strain>
    </source>
</reference>
<organism evidence="1">
    <name type="scientific">marine sediment metagenome</name>
    <dbReference type="NCBI Taxonomy" id="412755"/>
    <lineage>
        <taxon>unclassified sequences</taxon>
        <taxon>metagenomes</taxon>
        <taxon>ecological metagenomes</taxon>
    </lineage>
</organism>
<evidence type="ECO:0000313" key="1">
    <source>
        <dbReference type="EMBL" id="GAH73802.1"/>
    </source>
</evidence>
<protein>
    <submittedName>
        <fullName evidence="1">Uncharacterized protein</fullName>
    </submittedName>
</protein>
<comment type="caution">
    <text evidence="1">The sequence shown here is derived from an EMBL/GenBank/DDBJ whole genome shotgun (WGS) entry which is preliminary data.</text>
</comment>
<accession>X1HWF8</accession>
<dbReference type="AlphaFoldDB" id="X1HWF8"/>
<sequence length="42" mass="4989">TRKWFSVPFDTKGHLDVKMLSEILEFMNPIIEGKPAYLEYDE</sequence>